<evidence type="ECO:0000313" key="3">
    <source>
        <dbReference type="EMBL" id="CAB5033403.1"/>
    </source>
</evidence>
<keyword evidence="1" id="KW-0175">Coiled coil</keyword>
<sequence>MRGPFDLTMIEAMALAGQFPANLPVCKDGTEEWIPLSCQIQPAHLMDGEMARPKKNYSWDSPASISLLVAGLVVALISGSIVIKNLSEPSRSNSYSSPKTSYSLPASTYTPPKNTYSSTNYTPKPEYSTPNVSPDSTLYRDEQGRTFRVPNSSYQRINAKKAQLETKQRSINMAQAELDFLNGEIDRLRATIDKTNQHQIDLINDKVRNFNTRNRKTQIEIDYFNAAVSDFNAELIRVGTLIR</sequence>
<feature type="compositionally biased region" description="Low complexity" evidence="2">
    <location>
        <begin position="88"/>
        <end position="103"/>
    </location>
</feature>
<dbReference type="EMBL" id="CAFBPZ010000002">
    <property type="protein sequence ID" value="CAB5033403.1"/>
    <property type="molecule type" value="Genomic_DNA"/>
</dbReference>
<reference evidence="3" key="1">
    <citation type="submission" date="2020-05" db="EMBL/GenBank/DDBJ databases">
        <authorList>
            <person name="Chiriac C."/>
            <person name="Salcher M."/>
            <person name="Ghai R."/>
            <person name="Kavagutti S V."/>
        </authorList>
    </citation>
    <scope>NUCLEOTIDE SEQUENCE</scope>
</reference>
<feature type="compositionally biased region" description="Polar residues" evidence="2">
    <location>
        <begin position="104"/>
        <end position="136"/>
    </location>
</feature>
<protein>
    <submittedName>
        <fullName evidence="3">Unannotated protein</fullName>
    </submittedName>
</protein>
<proteinExistence type="predicted"/>
<accession>A0A6J7RX14</accession>
<feature type="coiled-coil region" evidence="1">
    <location>
        <begin position="157"/>
        <end position="198"/>
    </location>
</feature>
<feature type="region of interest" description="Disordered" evidence="2">
    <location>
        <begin position="88"/>
        <end position="138"/>
    </location>
</feature>
<name>A0A6J7RX14_9ZZZZ</name>
<evidence type="ECO:0000256" key="1">
    <source>
        <dbReference type="SAM" id="Coils"/>
    </source>
</evidence>
<gene>
    <name evidence="3" type="ORF">UFOPK4237_00069</name>
</gene>
<organism evidence="3">
    <name type="scientific">freshwater metagenome</name>
    <dbReference type="NCBI Taxonomy" id="449393"/>
    <lineage>
        <taxon>unclassified sequences</taxon>
        <taxon>metagenomes</taxon>
        <taxon>ecological metagenomes</taxon>
    </lineage>
</organism>
<evidence type="ECO:0000256" key="2">
    <source>
        <dbReference type="SAM" id="MobiDB-lite"/>
    </source>
</evidence>
<dbReference type="AlphaFoldDB" id="A0A6J7RX14"/>